<keyword evidence="8" id="KW-1185">Reference proteome</keyword>
<dbReference type="GO" id="GO:0006508">
    <property type="term" value="P:proteolysis"/>
    <property type="evidence" value="ECO:0007669"/>
    <property type="project" value="UniProtKB-KW"/>
</dbReference>
<dbReference type="InterPro" id="IPR025657">
    <property type="entry name" value="RadC_JAB"/>
</dbReference>
<gene>
    <name evidence="7" type="ORF">CCY01nite_07500</name>
</gene>
<keyword evidence="4" id="KW-0862">Zinc</keyword>
<feature type="domain" description="MPN" evidence="6">
    <location>
        <begin position="26"/>
        <end position="150"/>
    </location>
</feature>
<keyword evidence="5" id="KW-0482">Metalloprotease</keyword>
<proteinExistence type="predicted"/>
<sequence>MKSIHRAIAEIKLSYQPKVSPNKRVQLKSADVVAEVLFKIWGDEKYIKEDFKVLFLDSQLRLIGYHSLSIGSMNQVLVDKRILFSLCAKCMACNIIISHNHPSCAPTPSKEDIELTKGLSYGCGLLNINLIEHIIVCGQEYVSMKDMGLIPDSGTIRTRLKKLVRK</sequence>
<dbReference type="GO" id="GO:0008237">
    <property type="term" value="F:metallopeptidase activity"/>
    <property type="evidence" value="ECO:0007669"/>
    <property type="project" value="UniProtKB-KW"/>
</dbReference>
<dbReference type="PANTHER" id="PTHR30471">
    <property type="entry name" value="DNA REPAIR PROTEIN RADC"/>
    <property type="match status" value="1"/>
</dbReference>
<evidence type="ECO:0000256" key="2">
    <source>
        <dbReference type="ARBA" id="ARBA00022723"/>
    </source>
</evidence>
<dbReference type="Pfam" id="PF04002">
    <property type="entry name" value="RadC"/>
    <property type="match status" value="1"/>
</dbReference>
<organism evidence="7 8">
    <name type="scientific">Chitinophaga cymbidii</name>
    <dbReference type="NCBI Taxonomy" id="1096750"/>
    <lineage>
        <taxon>Bacteria</taxon>
        <taxon>Pseudomonadati</taxon>
        <taxon>Bacteroidota</taxon>
        <taxon>Chitinophagia</taxon>
        <taxon>Chitinophagales</taxon>
        <taxon>Chitinophagaceae</taxon>
        <taxon>Chitinophaga</taxon>
    </lineage>
</organism>
<evidence type="ECO:0000256" key="1">
    <source>
        <dbReference type="ARBA" id="ARBA00022670"/>
    </source>
</evidence>
<evidence type="ECO:0000313" key="8">
    <source>
        <dbReference type="Proteomes" id="UP000321436"/>
    </source>
</evidence>
<keyword evidence="2" id="KW-0479">Metal-binding</keyword>
<dbReference type="InterPro" id="IPR001405">
    <property type="entry name" value="UPF0758"/>
</dbReference>
<dbReference type="InterPro" id="IPR037518">
    <property type="entry name" value="MPN"/>
</dbReference>
<protein>
    <recommendedName>
        <fullName evidence="6">MPN domain-containing protein</fullName>
    </recommendedName>
</protein>
<dbReference type="PROSITE" id="PS50249">
    <property type="entry name" value="MPN"/>
    <property type="match status" value="1"/>
</dbReference>
<evidence type="ECO:0000259" key="6">
    <source>
        <dbReference type="PROSITE" id="PS50249"/>
    </source>
</evidence>
<keyword evidence="3" id="KW-0378">Hydrolase</keyword>
<dbReference type="Proteomes" id="UP000321436">
    <property type="component" value="Unassembled WGS sequence"/>
</dbReference>
<dbReference type="PANTHER" id="PTHR30471:SF3">
    <property type="entry name" value="UPF0758 PROTEIN YEES-RELATED"/>
    <property type="match status" value="1"/>
</dbReference>
<dbReference type="CDD" id="cd08071">
    <property type="entry name" value="MPN_DUF2466"/>
    <property type="match status" value="1"/>
</dbReference>
<comment type="caution">
    <text evidence="7">The sequence shown here is derived from an EMBL/GenBank/DDBJ whole genome shotgun (WGS) entry which is preliminary data.</text>
</comment>
<dbReference type="RefSeq" id="WP_146857956.1">
    <property type="nucleotide sequence ID" value="NZ_BKAU01000001.1"/>
</dbReference>
<evidence type="ECO:0000256" key="4">
    <source>
        <dbReference type="ARBA" id="ARBA00022833"/>
    </source>
</evidence>
<reference evidence="7 8" key="1">
    <citation type="submission" date="2019-07" db="EMBL/GenBank/DDBJ databases">
        <title>Whole genome shotgun sequence of Chitinophaga cymbidii NBRC 109752.</title>
        <authorList>
            <person name="Hosoyama A."/>
            <person name="Uohara A."/>
            <person name="Ohji S."/>
            <person name="Ichikawa N."/>
        </authorList>
    </citation>
    <scope>NUCLEOTIDE SEQUENCE [LARGE SCALE GENOMIC DNA]</scope>
    <source>
        <strain evidence="7 8">NBRC 109752</strain>
    </source>
</reference>
<dbReference type="GO" id="GO:0046872">
    <property type="term" value="F:metal ion binding"/>
    <property type="evidence" value="ECO:0007669"/>
    <property type="project" value="UniProtKB-KW"/>
</dbReference>
<dbReference type="EMBL" id="BKAU01000001">
    <property type="protein sequence ID" value="GEP94490.1"/>
    <property type="molecule type" value="Genomic_DNA"/>
</dbReference>
<dbReference type="AlphaFoldDB" id="A0A512RFL0"/>
<evidence type="ECO:0000256" key="5">
    <source>
        <dbReference type="ARBA" id="ARBA00023049"/>
    </source>
</evidence>
<evidence type="ECO:0000256" key="3">
    <source>
        <dbReference type="ARBA" id="ARBA00022801"/>
    </source>
</evidence>
<name>A0A512RFL0_9BACT</name>
<evidence type="ECO:0000313" key="7">
    <source>
        <dbReference type="EMBL" id="GEP94490.1"/>
    </source>
</evidence>
<dbReference type="Gene3D" id="3.40.140.10">
    <property type="entry name" value="Cytidine Deaminase, domain 2"/>
    <property type="match status" value="1"/>
</dbReference>
<keyword evidence="1" id="KW-0645">Protease</keyword>
<dbReference type="OrthoDB" id="9804482at2"/>
<accession>A0A512RFL0</accession>